<dbReference type="Proteomes" id="UP000275078">
    <property type="component" value="Unassembled WGS sequence"/>
</dbReference>
<feature type="compositionally biased region" description="Basic residues" evidence="1">
    <location>
        <begin position="189"/>
        <end position="200"/>
    </location>
</feature>
<gene>
    <name evidence="2" type="ORF">BJ508DRAFT_324847</name>
</gene>
<reference evidence="2 3" key="1">
    <citation type="journal article" date="2018" name="Nat. Ecol. Evol.">
        <title>Pezizomycetes genomes reveal the molecular basis of ectomycorrhizal truffle lifestyle.</title>
        <authorList>
            <person name="Murat C."/>
            <person name="Payen T."/>
            <person name="Noel B."/>
            <person name="Kuo A."/>
            <person name="Morin E."/>
            <person name="Chen J."/>
            <person name="Kohler A."/>
            <person name="Krizsan K."/>
            <person name="Balestrini R."/>
            <person name="Da Silva C."/>
            <person name="Montanini B."/>
            <person name="Hainaut M."/>
            <person name="Levati E."/>
            <person name="Barry K.W."/>
            <person name="Belfiori B."/>
            <person name="Cichocki N."/>
            <person name="Clum A."/>
            <person name="Dockter R.B."/>
            <person name="Fauchery L."/>
            <person name="Guy J."/>
            <person name="Iotti M."/>
            <person name="Le Tacon F."/>
            <person name="Lindquist E.A."/>
            <person name="Lipzen A."/>
            <person name="Malagnac F."/>
            <person name="Mello A."/>
            <person name="Molinier V."/>
            <person name="Miyauchi S."/>
            <person name="Poulain J."/>
            <person name="Riccioni C."/>
            <person name="Rubini A."/>
            <person name="Sitrit Y."/>
            <person name="Splivallo R."/>
            <person name="Traeger S."/>
            <person name="Wang M."/>
            <person name="Zifcakova L."/>
            <person name="Wipf D."/>
            <person name="Zambonelli A."/>
            <person name="Paolocci F."/>
            <person name="Nowrousian M."/>
            <person name="Ottonello S."/>
            <person name="Baldrian P."/>
            <person name="Spatafora J.W."/>
            <person name="Henrissat B."/>
            <person name="Nagy L.G."/>
            <person name="Aury J.M."/>
            <person name="Wincker P."/>
            <person name="Grigoriev I.V."/>
            <person name="Bonfante P."/>
            <person name="Martin F.M."/>
        </authorList>
    </citation>
    <scope>NUCLEOTIDE SEQUENCE [LARGE SCALE GENOMIC DNA]</scope>
    <source>
        <strain evidence="2 3">RN42</strain>
    </source>
</reference>
<feature type="compositionally biased region" description="Low complexity" evidence="1">
    <location>
        <begin position="63"/>
        <end position="74"/>
    </location>
</feature>
<feature type="region of interest" description="Disordered" evidence="1">
    <location>
        <begin position="99"/>
        <end position="213"/>
    </location>
</feature>
<proteinExistence type="predicted"/>
<feature type="compositionally biased region" description="Pro residues" evidence="1">
    <location>
        <begin position="169"/>
        <end position="178"/>
    </location>
</feature>
<feature type="compositionally biased region" description="Polar residues" evidence="1">
    <location>
        <begin position="38"/>
        <end position="53"/>
    </location>
</feature>
<feature type="region of interest" description="Disordered" evidence="1">
    <location>
        <begin position="28"/>
        <end position="79"/>
    </location>
</feature>
<dbReference type="EMBL" id="ML119666">
    <property type="protein sequence ID" value="RPA83265.1"/>
    <property type="molecule type" value="Genomic_DNA"/>
</dbReference>
<name>A0A3N4IB02_ASCIM</name>
<protein>
    <submittedName>
        <fullName evidence="2">Uncharacterized protein</fullName>
    </submittedName>
</protein>
<evidence type="ECO:0000313" key="3">
    <source>
        <dbReference type="Proteomes" id="UP000275078"/>
    </source>
</evidence>
<accession>A0A3N4IB02</accession>
<sequence length="213" mass="23187">MPPLLPRVRPIFSARHIRQVATLRISRFPSKDVPNAPVTESPSTGLDVQQQPQKDAEPPTEPVQPAVSSPAPSRSIRRSSPRVVFFMEVSSFNTRNLTRSIPRRRKSPLPSNPSDILPIAPKEEPLDTTGQNTKSSATAHTAASHQPPTTATPPPLPSSDSNNTNQLPTPSPSSPPSPLLTKRPTPANGKRKTSGPHHRLTSSLIRFVSNRRE</sequence>
<organism evidence="2 3">
    <name type="scientific">Ascobolus immersus RN42</name>
    <dbReference type="NCBI Taxonomy" id="1160509"/>
    <lineage>
        <taxon>Eukaryota</taxon>
        <taxon>Fungi</taxon>
        <taxon>Dikarya</taxon>
        <taxon>Ascomycota</taxon>
        <taxon>Pezizomycotina</taxon>
        <taxon>Pezizomycetes</taxon>
        <taxon>Pezizales</taxon>
        <taxon>Ascobolaceae</taxon>
        <taxon>Ascobolus</taxon>
    </lineage>
</organism>
<evidence type="ECO:0000313" key="2">
    <source>
        <dbReference type="EMBL" id="RPA83265.1"/>
    </source>
</evidence>
<evidence type="ECO:0000256" key="1">
    <source>
        <dbReference type="SAM" id="MobiDB-lite"/>
    </source>
</evidence>
<dbReference type="AlphaFoldDB" id="A0A3N4IB02"/>
<keyword evidence="3" id="KW-1185">Reference proteome</keyword>
<feature type="compositionally biased region" description="Low complexity" evidence="1">
    <location>
        <begin position="135"/>
        <end position="149"/>
    </location>
</feature>